<dbReference type="GO" id="GO:0005524">
    <property type="term" value="F:ATP binding"/>
    <property type="evidence" value="ECO:0007669"/>
    <property type="project" value="UniProtKB-KW"/>
</dbReference>
<evidence type="ECO:0000259" key="4">
    <source>
        <dbReference type="PROSITE" id="PS50043"/>
    </source>
</evidence>
<comment type="caution">
    <text evidence="5">The sequence shown here is derived from an EMBL/GenBank/DDBJ whole genome shotgun (WGS) entry which is preliminary data.</text>
</comment>
<dbReference type="SUPFAM" id="SSF46894">
    <property type="entry name" value="C-terminal effector domain of the bipartite response regulators"/>
    <property type="match status" value="1"/>
</dbReference>
<dbReference type="Pfam" id="PF00196">
    <property type="entry name" value="GerE"/>
    <property type="match status" value="1"/>
</dbReference>
<keyword evidence="2" id="KW-0067">ATP-binding</keyword>
<feature type="compositionally biased region" description="Basic and acidic residues" evidence="3">
    <location>
        <begin position="683"/>
        <end position="692"/>
    </location>
</feature>
<gene>
    <name evidence="5" type="ORF">EKO23_20845</name>
</gene>
<dbReference type="RefSeq" id="WP_134720318.1">
    <property type="nucleotide sequence ID" value="NZ_SDKM01000041.1"/>
</dbReference>
<dbReference type="CDD" id="cd06170">
    <property type="entry name" value="LuxR_C_like"/>
    <property type="match status" value="1"/>
</dbReference>
<feature type="region of interest" description="Disordered" evidence="3">
    <location>
        <begin position="683"/>
        <end position="704"/>
    </location>
</feature>
<dbReference type="AlphaFoldDB" id="A0A4Q4Z586"/>
<dbReference type="PROSITE" id="PS00622">
    <property type="entry name" value="HTH_LUXR_1"/>
    <property type="match status" value="1"/>
</dbReference>
<proteinExistence type="predicted"/>
<dbReference type="EMBL" id="SDKM01000041">
    <property type="protein sequence ID" value="RYP82853.1"/>
    <property type="molecule type" value="Genomic_DNA"/>
</dbReference>
<dbReference type="PROSITE" id="PS50043">
    <property type="entry name" value="HTH_LUXR_2"/>
    <property type="match status" value="1"/>
</dbReference>
<dbReference type="InterPro" id="IPR016032">
    <property type="entry name" value="Sig_transdc_resp-reg_C-effctor"/>
</dbReference>
<dbReference type="Gene3D" id="1.25.40.10">
    <property type="entry name" value="Tetratricopeptide repeat domain"/>
    <property type="match status" value="1"/>
</dbReference>
<dbReference type="InterPro" id="IPR027417">
    <property type="entry name" value="P-loop_NTPase"/>
</dbReference>
<dbReference type="Gene3D" id="3.40.50.300">
    <property type="entry name" value="P-loop containing nucleotide triphosphate hydrolases"/>
    <property type="match status" value="1"/>
</dbReference>
<dbReference type="PRINTS" id="PR00038">
    <property type="entry name" value="HTHLUXR"/>
</dbReference>
<evidence type="ECO:0000256" key="1">
    <source>
        <dbReference type="ARBA" id="ARBA00022741"/>
    </source>
</evidence>
<dbReference type="SMART" id="SM00421">
    <property type="entry name" value="HTH_LUXR"/>
    <property type="match status" value="1"/>
</dbReference>
<dbReference type="InterPro" id="IPR000792">
    <property type="entry name" value="Tscrpt_reg_LuxR_C"/>
</dbReference>
<evidence type="ECO:0000313" key="5">
    <source>
        <dbReference type="EMBL" id="RYP82853.1"/>
    </source>
</evidence>
<dbReference type="Pfam" id="PF13191">
    <property type="entry name" value="AAA_16"/>
    <property type="match status" value="1"/>
</dbReference>
<dbReference type="GO" id="GO:0003677">
    <property type="term" value="F:DNA binding"/>
    <property type="evidence" value="ECO:0007669"/>
    <property type="project" value="InterPro"/>
</dbReference>
<dbReference type="GO" id="GO:0006355">
    <property type="term" value="P:regulation of DNA-templated transcription"/>
    <property type="evidence" value="ECO:0007669"/>
    <property type="project" value="InterPro"/>
</dbReference>
<organism evidence="5 6">
    <name type="scientific">Nocardioides guangzhouensis</name>
    <dbReference type="NCBI Taxonomy" id="2497878"/>
    <lineage>
        <taxon>Bacteria</taxon>
        <taxon>Bacillati</taxon>
        <taxon>Actinomycetota</taxon>
        <taxon>Actinomycetes</taxon>
        <taxon>Propionibacteriales</taxon>
        <taxon>Nocardioidaceae</taxon>
        <taxon>Nocardioides</taxon>
    </lineage>
</organism>
<dbReference type="GO" id="GO:0004016">
    <property type="term" value="F:adenylate cyclase activity"/>
    <property type="evidence" value="ECO:0007669"/>
    <property type="project" value="TreeGrafter"/>
</dbReference>
<sequence length="968" mass="103541">MGSRMVGRDGQLEALRRLTSAALAGEPAAALVTGEAGIGKTRLVAELVHELGHRDVLVARGQCTAGSRAVPLGPLLDALRDLRRSLGPQAFAELAGGRLPEVQRLLPELAPRARQDGPGVGAAQVLAATSGLLREAAAARPMALVIEDLHWSDESSRDVVDHLVRSMRSERLAVVITVRTDDPAYDEVRGFLAELAGLPSMQRIDLPRLGADDVAAQVQDLLSDGAGGAAADVDRILTLSGGIPLLVEELVAADSTDVDELAVRLLGHRVARLSPSGQAVVRAAALASVDARPGDLADVVDLAPDEFDRGLAAAVSGGVLVRRGPTVQFRHALLREAVIADLPLSEARRIHLGWARCLEPVTRSLLEAVAVAHHLTEADRPGPALRAWLRAADEAGRISAYPEQVRMLREAADLWPRVPDGERPEGADLADVLTWAAESALLGMARQQVVRDLVQDARKALPDGAEDARRAWLTVLWDQSLWHDDDHLDWEQAIATAGDIPPDPPKRRILTCLWVARACRRKARLDEAQRYAAEAIALARSTGAPALVVRANTTLSYVESALGHHDVGISTAREAVRVAEQLDDLDALTEALQVLCIVLWNAGEDEESAALSARLVDLLGGDRPGPLPAWWGMAVANLAEACIDDGRWDEAELLIQRVADHRDLPEYAFWAAARLRDHLAAWRGRPEPDRSQNPRPPHRGSMENTDVDDLLAFLYTYADIASLRGDIVTTRPLIARALAADHAAMLPGLLHPLLVVAARTEADAAAGGADPEPEAGQWIVDRVLRLLEVAPPRCARDEASVATVRAELARRAGEDDATTWDDVVAQWRELAFPHRLGWALLRAGAAHASEGDPTEARRRLAEALVIADGLGAVPLREAVLATGRRARLRLAPTSVSAAELGLTDRELEVLRLLATGASNGAIARELFISPKTVSVHVSHILAKLGVATRVEAAAAAYASGVLDGQSSA</sequence>
<dbReference type="OrthoDB" id="27092at2"/>
<dbReference type="InterPro" id="IPR011990">
    <property type="entry name" value="TPR-like_helical_dom_sf"/>
</dbReference>
<dbReference type="Proteomes" id="UP000295198">
    <property type="component" value="Unassembled WGS sequence"/>
</dbReference>
<protein>
    <submittedName>
        <fullName evidence="5">LuxR family transcriptional regulator</fullName>
    </submittedName>
</protein>
<reference evidence="5 6" key="1">
    <citation type="submission" date="2019-01" db="EMBL/GenBank/DDBJ databases">
        <title>Nocardioides guangzhouensis sp. nov., an actinobacterium isolated from soil.</title>
        <authorList>
            <person name="Fu Y."/>
            <person name="Cai Y."/>
            <person name="Lin Z."/>
            <person name="Chen P."/>
        </authorList>
    </citation>
    <scope>NUCLEOTIDE SEQUENCE [LARGE SCALE GENOMIC DNA]</scope>
    <source>
        <strain evidence="5 6">130</strain>
    </source>
</reference>
<dbReference type="SUPFAM" id="SSF52540">
    <property type="entry name" value="P-loop containing nucleoside triphosphate hydrolases"/>
    <property type="match status" value="1"/>
</dbReference>
<accession>A0A4Q4Z586</accession>
<dbReference type="PANTHER" id="PTHR16305:SF35">
    <property type="entry name" value="TRANSCRIPTIONAL ACTIVATOR DOMAIN"/>
    <property type="match status" value="1"/>
</dbReference>
<dbReference type="InterPro" id="IPR041664">
    <property type="entry name" value="AAA_16"/>
</dbReference>
<feature type="domain" description="HTH luxR-type" evidence="4">
    <location>
        <begin position="895"/>
        <end position="960"/>
    </location>
</feature>
<dbReference type="Gene3D" id="1.10.10.10">
    <property type="entry name" value="Winged helix-like DNA-binding domain superfamily/Winged helix DNA-binding domain"/>
    <property type="match status" value="1"/>
</dbReference>
<name>A0A4Q4Z586_9ACTN</name>
<dbReference type="SUPFAM" id="SSF48452">
    <property type="entry name" value="TPR-like"/>
    <property type="match status" value="1"/>
</dbReference>
<evidence type="ECO:0000256" key="3">
    <source>
        <dbReference type="SAM" id="MobiDB-lite"/>
    </source>
</evidence>
<dbReference type="InterPro" id="IPR036388">
    <property type="entry name" value="WH-like_DNA-bd_sf"/>
</dbReference>
<keyword evidence="6" id="KW-1185">Reference proteome</keyword>
<keyword evidence="1" id="KW-0547">Nucleotide-binding</keyword>
<dbReference type="PANTHER" id="PTHR16305">
    <property type="entry name" value="TESTICULAR SOLUBLE ADENYLYL CYCLASE"/>
    <property type="match status" value="1"/>
</dbReference>
<evidence type="ECO:0000256" key="2">
    <source>
        <dbReference type="ARBA" id="ARBA00022840"/>
    </source>
</evidence>
<evidence type="ECO:0000313" key="6">
    <source>
        <dbReference type="Proteomes" id="UP000295198"/>
    </source>
</evidence>
<dbReference type="GO" id="GO:0005737">
    <property type="term" value="C:cytoplasm"/>
    <property type="evidence" value="ECO:0007669"/>
    <property type="project" value="TreeGrafter"/>
</dbReference>